<organism evidence="9 10">
    <name type="scientific">[Clostridium] cellulosi</name>
    <dbReference type="NCBI Taxonomy" id="29343"/>
    <lineage>
        <taxon>Bacteria</taxon>
        <taxon>Bacillati</taxon>
        <taxon>Bacillota</taxon>
        <taxon>Clostridia</taxon>
        <taxon>Eubacteriales</taxon>
        <taxon>Oscillospiraceae</taxon>
        <taxon>Oscillospiraceae incertae sedis</taxon>
    </lineage>
</organism>
<comment type="catalytic activity">
    <reaction evidence="7">
        <text>beta-D-mannosyl-(1-&gt;4)-D-glucose + phosphate = alpha-D-mannose 1-phosphate + D-glucose</text>
        <dbReference type="Rhea" id="RHEA:32531"/>
        <dbReference type="ChEBI" id="CHEBI:4167"/>
        <dbReference type="ChEBI" id="CHEBI:43474"/>
        <dbReference type="ChEBI" id="CHEBI:58409"/>
        <dbReference type="ChEBI" id="CHEBI:64351"/>
        <dbReference type="EC" id="2.4.1.281"/>
    </reaction>
</comment>
<protein>
    <recommendedName>
        <fullName evidence="7 8">Multifunctional fusion protein</fullName>
    </recommendedName>
    <domain>
        <recommendedName>
            <fullName evidence="7">4-O-beta-D-mannosyl-D-glucose phosphorylase</fullName>
            <shortName evidence="7">MGP</shortName>
            <shortName evidence="7">Mannosylglucose phosphorylase</shortName>
            <ecNumber evidence="7">2.4.1.281</ecNumber>
        </recommendedName>
    </domain>
    <domain>
        <recommendedName>
            <fullName evidence="8">Cellobiose 2-epimerase</fullName>
            <shortName evidence="8">CE</shortName>
            <ecNumber evidence="8">5.1.3.11</ecNumber>
        </recommendedName>
    </domain>
</protein>
<evidence type="ECO:0000256" key="6">
    <source>
        <dbReference type="ARBA" id="ARBA00024356"/>
    </source>
</evidence>
<dbReference type="Pfam" id="PF07221">
    <property type="entry name" value="GlcNAc_2-epim"/>
    <property type="match status" value="1"/>
</dbReference>
<dbReference type="PANTHER" id="PTHR34106">
    <property type="entry name" value="GLYCOSIDASE"/>
    <property type="match status" value="1"/>
</dbReference>
<dbReference type="Gene3D" id="1.50.10.10">
    <property type="match status" value="1"/>
</dbReference>
<comment type="function">
    <text evidence="7">Converts 4-O-beta-D-mannopyranosyl-D-glucopyranose (Man-Glc) to mannose 1-phosphate (Man1P) and glucose.</text>
</comment>
<dbReference type="InterPro" id="IPR028583">
    <property type="entry name" value="Man_Glc_phosphorylase"/>
</dbReference>
<dbReference type="InterPro" id="IPR008928">
    <property type="entry name" value="6-hairpin_glycosidase_sf"/>
</dbReference>
<dbReference type="HAMAP" id="MF_00928">
    <property type="entry name" value="Man_Glc_phosphorylase"/>
    <property type="match status" value="1"/>
</dbReference>
<dbReference type="InterPro" id="IPR010819">
    <property type="entry name" value="AGE/CE"/>
</dbReference>
<dbReference type="PANTHER" id="PTHR34106:SF1">
    <property type="entry name" value="1,4-BETA-MANNOSYL-N-ACETYLGLUCOSAMINE PHOSPHORYLASE"/>
    <property type="match status" value="1"/>
</dbReference>
<dbReference type="Pfam" id="PF04041">
    <property type="entry name" value="Glyco_hydro_130"/>
    <property type="match status" value="1"/>
</dbReference>
<dbReference type="Proteomes" id="UP000032431">
    <property type="component" value="Chromosome I"/>
</dbReference>
<dbReference type="InterPro" id="IPR012341">
    <property type="entry name" value="6hp_glycosidase-like_sf"/>
</dbReference>
<keyword evidence="5 8" id="KW-0413">Isomerase</keyword>
<dbReference type="KEGG" id="ccel:CCDG5_2018"/>
<gene>
    <name evidence="9" type="ORF">CCDG5_2018</name>
</gene>
<keyword evidence="10" id="KW-1185">Reference proteome</keyword>
<dbReference type="HAMAP" id="MF_00929">
    <property type="entry name" value="Cellobiose_2_epim"/>
    <property type="match status" value="1"/>
</dbReference>
<dbReference type="HOGENOM" id="CLU_360830_0_0_9"/>
<dbReference type="EMBL" id="LM995447">
    <property type="protein sequence ID" value="CDZ25110.1"/>
    <property type="molecule type" value="Genomic_DNA"/>
</dbReference>
<keyword evidence="7" id="KW-0961">Cell wall biogenesis/degradation</keyword>
<evidence type="ECO:0000256" key="2">
    <source>
        <dbReference type="ARBA" id="ARBA00008558"/>
    </source>
</evidence>
<evidence type="ECO:0000256" key="1">
    <source>
        <dbReference type="ARBA" id="ARBA00001470"/>
    </source>
</evidence>
<dbReference type="GO" id="GO:0016758">
    <property type="term" value="F:hexosyltransferase activity"/>
    <property type="evidence" value="ECO:0007669"/>
    <property type="project" value="UniProtKB-UniRule"/>
</dbReference>
<dbReference type="SUPFAM" id="SSF48208">
    <property type="entry name" value="Six-hairpin glycosidases"/>
    <property type="match status" value="1"/>
</dbReference>
<evidence type="ECO:0000313" key="9">
    <source>
        <dbReference type="EMBL" id="CDZ25110.1"/>
    </source>
</evidence>
<accession>A0A078KV94</accession>
<comment type="catalytic activity">
    <reaction evidence="1 8">
        <text>D-cellobiose = beta-D-glucosyl-(1-&gt;4)-D-mannopyranose</text>
        <dbReference type="Rhea" id="RHEA:23384"/>
        <dbReference type="ChEBI" id="CHEBI:17057"/>
        <dbReference type="ChEBI" id="CHEBI:47931"/>
        <dbReference type="EC" id="5.1.3.11"/>
    </reaction>
</comment>
<dbReference type="EC" id="5.1.3.11" evidence="8"/>
<dbReference type="SUPFAM" id="SSF75005">
    <property type="entry name" value="Arabinanase/levansucrase/invertase"/>
    <property type="match status" value="1"/>
</dbReference>
<proteinExistence type="inferred from homology"/>
<dbReference type="Gene3D" id="2.115.10.20">
    <property type="entry name" value="Glycosyl hydrolase domain, family 43"/>
    <property type="match status" value="1"/>
</dbReference>
<dbReference type="EC" id="2.4.1.281" evidence="7"/>
<keyword evidence="3 7" id="KW-0328">Glycosyltransferase</keyword>
<dbReference type="GO" id="GO:0071555">
    <property type="term" value="P:cell wall organization"/>
    <property type="evidence" value="ECO:0007669"/>
    <property type="project" value="UniProtKB-KW"/>
</dbReference>
<comment type="similarity">
    <text evidence="2">Belongs to the N-acylglucosamine 2-epimerase family.</text>
</comment>
<sequence>MNMILKDELEDELFNRLVPFWSGLRDDTYGGFYSFADFNGKVDKKAAKGCILNSRILWFFSAVYALNKDEAALSCAEHAFRFLKDRFLDKEKGGLYWSVNYDGTPLDDRKHTYVQSFGIYALAQYSISTGDALARSLALSLFELVEDKCRDEKGYLEEFDRSWRVKNNEMLSEHGINAARTMNTHLHLIEAYTTLYKATHDKRVGRRLAYLLDIVKTKIYDEKKRSLKVFFDEDFNEVLDIRSYGHDIEASWLIDRATEALGIERLPLTLAIAKEIYKSAYSSDGVINETVKGVTDRHKIWWVQAESVVGFLNAGLKTCSHKFLAAGVNLWNYIRNNVFDRNTGEWYSELDERDNPLQIPVVSSWKCPYHNGRMCIEALKMLSGMDSVFKTKYINRLNKYCALVQQKNKPADDDNGIYVRYQNPVLTREHVPLAWRYDLNEKSNPFFQERMGINAVFNPGAIEFDGKYCLVARVEGVDRKSFFAVAESKNGIDGFCFRDYPIVLPDSDIEETNVYDMRLTYHEDGWIYGVYCAEHKDPDAPADDLSSAVARAAIVRTHDLEHWERLPYLKTPSPQQRNVVLHPEFVNGKYCFYTRPMDSFIEAGSGSGICIGYCDDITNPVIEKEKVLSPRRYHTITEAKNGEGCVPIKTPRGWIHIAHGVRGTASGLRYVIYLYVTALDDVERIIAEPAGYLIAPFGTERVGDVSNVVFTNGAIAKENGDVYIYYASSDTRVHVAVTTVDRLLDYAFNTPPDPLNSAGCVRQRIELIKKNLGEN</sequence>
<evidence type="ECO:0000256" key="3">
    <source>
        <dbReference type="ARBA" id="ARBA00022676"/>
    </source>
</evidence>
<dbReference type="InterPro" id="IPR028584">
    <property type="entry name" value="Cellobiose_2_epim"/>
</dbReference>
<evidence type="ECO:0000256" key="5">
    <source>
        <dbReference type="ARBA" id="ARBA00023235"/>
    </source>
</evidence>
<dbReference type="PATRIC" id="fig|29343.3.peg.2142"/>
<reference evidence="10" key="1">
    <citation type="submission" date="2014-07" db="EMBL/GenBank/DDBJ databases">
        <authorList>
            <person name="Wibberg D."/>
        </authorList>
    </citation>
    <scope>NUCLEOTIDE SEQUENCE [LARGE SCALE GENOMIC DNA]</scope>
    <source>
        <strain evidence="10">DG5</strain>
    </source>
</reference>
<evidence type="ECO:0000256" key="8">
    <source>
        <dbReference type="HAMAP-Rule" id="MF_00929"/>
    </source>
</evidence>
<evidence type="ECO:0000256" key="7">
    <source>
        <dbReference type="HAMAP-Rule" id="MF_00928"/>
    </source>
</evidence>
<keyword evidence="7" id="KW-0119">Carbohydrate metabolism</keyword>
<comment type="similarity">
    <text evidence="8">Belongs to the cellobiose 2-epimerase family.</text>
</comment>
<evidence type="ECO:0000313" key="10">
    <source>
        <dbReference type="Proteomes" id="UP000032431"/>
    </source>
</evidence>
<keyword evidence="4 7" id="KW-0808">Transferase</keyword>
<comment type="function">
    <text evidence="8">Catalyzes the reversible epimerization of cellobiose to 4-O-beta-D-glucopyranosyl-D-mannose (Glc-Man).</text>
</comment>
<dbReference type="GO" id="GO:0005975">
    <property type="term" value="P:carbohydrate metabolic process"/>
    <property type="evidence" value="ECO:0007669"/>
    <property type="project" value="UniProtKB-UniRule"/>
</dbReference>
<name>A0A078KV94_9FIRM</name>
<comment type="similarity">
    <text evidence="6 7">Belongs to the glycosyl hydrolase 130 family.</text>
</comment>
<evidence type="ECO:0000256" key="4">
    <source>
        <dbReference type="ARBA" id="ARBA00022679"/>
    </source>
</evidence>
<dbReference type="InterPro" id="IPR007184">
    <property type="entry name" value="Mannoside_phosphorylase"/>
</dbReference>
<dbReference type="AlphaFoldDB" id="A0A078KV94"/>
<dbReference type="STRING" id="29343.CCDG5_2018"/>
<dbReference type="InterPro" id="IPR023296">
    <property type="entry name" value="Glyco_hydro_beta-prop_sf"/>
</dbReference>
<dbReference type="GO" id="GO:0047736">
    <property type="term" value="F:cellobiose epimerase activity"/>
    <property type="evidence" value="ECO:0007669"/>
    <property type="project" value="UniProtKB-UniRule"/>
</dbReference>